<evidence type="ECO:0000259" key="3">
    <source>
        <dbReference type="PROSITE" id="PS50263"/>
    </source>
</evidence>
<evidence type="ECO:0000313" key="4">
    <source>
        <dbReference type="EMBL" id="CUV12933.1"/>
    </source>
</evidence>
<keyword evidence="2 4" id="KW-0378">Hydrolase</keyword>
<organism evidence="4">
    <name type="scientific">Ralstonia solanacearum</name>
    <name type="common">Pseudomonas solanacearum</name>
    <dbReference type="NCBI Taxonomy" id="305"/>
    <lineage>
        <taxon>Bacteria</taxon>
        <taxon>Pseudomonadati</taxon>
        <taxon>Pseudomonadota</taxon>
        <taxon>Betaproteobacteria</taxon>
        <taxon>Burkholderiales</taxon>
        <taxon>Burkholderiaceae</taxon>
        <taxon>Ralstonia</taxon>
        <taxon>Ralstonia solanacearum species complex</taxon>
    </lineage>
</organism>
<dbReference type="SUPFAM" id="SSF56317">
    <property type="entry name" value="Carbon-nitrogen hydrolase"/>
    <property type="match status" value="1"/>
</dbReference>
<comment type="similarity">
    <text evidence="1">Belongs to the carbon-nitrogen hydrolase superfamily. NIT1/NIT2 family.</text>
</comment>
<evidence type="ECO:0000313" key="6">
    <source>
        <dbReference type="Proteomes" id="UP000310553"/>
    </source>
</evidence>
<dbReference type="PANTHER" id="PTHR23088:SF27">
    <property type="entry name" value="DEAMINATED GLUTATHIONE AMIDASE"/>
    <property type="match status" value="1"/>
</dbReference>
<dbReference type="AlphaFoldDB" id="A0A0S4TSX2"/>
<evidence type="ECO:0000313" key="5">
    <source>
        <dbReference type="EMBL" id="QCX48710.1"/>
    </source>
</evidence>
<accession>A0A0S4TSX2</accession>
<reference evidence="4" key="1">
    <citation type="submission" date="2015-10" db="EMBL/GenBank/DDBJ databases">
        <authorList>
            <person name="Gilbert D.G."/>
        </authorList>
    </citation>
    <scope>NUCLEOTIDE SEQUENCE</scope>
    <source>
        <strain evidence="4">Phyl III-seqv23</strain>
    </source>
</reference>
<proteinExistence type="inferred from homology"/>
<dbReference type="PROSITE" id="PS01227">
    <property type="entry name" value="UPF0012"/>
    <property type="match status" value="1"/>
</dbReference>
<dbReference type="GO" id="GO:0016811">
    <property type="term" value="F:hydrolase activity, acting on carbon-nitrogen (but not peptide) bonds, in linear amides"/>
    <property type="evidence" value="ECO:0007669"/>
    <property type="project" value="InterPro"/>
</dbReference>
<feature type="domain" description="CN hydrolase" evidence="3">
    <location>
        <begin position="23"/>
        <end position="271"/>
    </location>
</feature>
<dbReference type="Proteomes" id="UP000310553">
    <property type="component" value="Chromosome"/>
</dbReference>
<gene>
    <name evidence="5" type="ORF">E7Z57_06125</name>
    <name evidence="4" type="ORF">RUN39_v1_490004</name>
</gene>
<dbReference type="PANTHER" id="PTHR23088">
    <property type="entry name" value="NITRILASE-RELATED"/>
    <property type="match status" value="1"/>
</dbReference>
<dbReference type="EMBL" id="LN899819">
    <property type="protein sequence ID" value="CUV12933.1"/>
    <property type="molecule type" value="Genomic_DNA"/>
</dbReference>
<dbReference type="CDD" id="cd07572">
    <property type="entry name" value="nit"/>
    <property type="match status" value="1"/>
</dbReference>
<dbReference type="PROSITE" id="PS50263">
    <property type="entry name" value="CN_HYDROLASE"/>
    <property type="match status" value="1"/>
</dbReference>
<name>A0A0S4TSX2_RALSL</name>
<dbReference type="EC" id="3.5.-.-" evidence="4"/>
<dbReference type="InterPro" id="IPR003010">
    <property type="entry name" value="C-N_Hydrolase"/>
</dbReference>
<dbReference type="PATRIC" id="fig|305.106.peg.4190"/>
<dbReference type="InterPro" id="IPR045254">
    <property type="entry name" value="Nit1/2_C-N_Hydrolase"/>
</dbReference>
<evidence type="ECO:0000256" key="1">
    <source>
        <dbReference type="ARBA" id="ARBA00010613"/>
    </source>
</evidence>
<dbReference type="Gene3D" id="3.60.110.10">
    <property type="entry name" value="Carbon-nitrogen hydrolase"/>
    <property type="match status" value="1"/>
</dbReference>
<sequence length="289" mass="31494">MSTTTPAPASAASVPDAPFAAPFRVAAIQTVTGIDVDANLARADALLAEAAAQGAQLALLPEYFCMMGRKDSDKVAIREADRDGPIQAFLADAARRHRLWLVGGTLPLWCEDAERVRNTSLAFNPAGQRVARYDKIHLFNFVRGEERYDEARTIEPGATPVAFEAPCGRVGMSVCYDLRFPELYRALSAQGNLNLILMPAAFTYVTGAAHWELLLRARAVENQCYVLAAAQGGRHENGRRTWGHSMLVDPWGEIIASVPEGEGVAIGDMDPARLAQVRRDLPALKHRVM</sequence>
<dbReference type="InterPro" id="IPR036526">
    <property type="entry name" value="C-N_Hydrolase_sf"/>
</dbReference>
<dbReference type="InterPro" id="IPR001110">
    <property type="entry name" value="UPF0012_CS"/>
</dbReference>
<reference evidence="5 6" key="2">
    <citation type="submission" date="2019-04" db="EMBL/GenBank/DDBJ databases">
        <title>Complete Genome of UW386 and Higher Quality Genome of UW700.</title>
        <authorList>
            <person name="Jacobs J."/>
            <person name="Perez A."/>
            <person name="Steidl O."/>
            <person name="Allen C."/>
        </authorList>
    </citation>
    <scope>NUCLEOTIDE SEQUENCE [LARGE SCALE GENOMIC DNA]</scope>
    <source>
        <strain evidence="5 6">UW386</strain>
    </source>
</reference>
<evidence type="ECO:0000256" key="2">
    <source>
        <dbReference type="ARBA" id="ARBA00022801"/>
    </source>
</evidence>
<protein>
    <submittedName>
        <fullName evidence="5">Carbon-nitrogen hydrolase family protein</fullName>
    </submittedName>
    <submittedName>
        <fullName evidence="4">Putative enzyme</fullName>
        <ecNumber evidence="4">3.5.-.-</ecNumber>
    </submittedName>
</protein>
<dbReference type="Pfam" id="PF00795">
    <property type="entry name" value="CN_hydrolase"/>
    <property type="match status" value="1"/>
</dbReference>
<dbReference type="EMBL" id="CP039339">
    <property type="protein sequence ID" value="QCX48710.1"/>
    <property type="molecule type" value="Genomic_DNA"/>
</dbReference>